<keyword evidence="4" id="KW-0548">Nucleotidyltransferase</keyword>
<dbReference type="GO" id="GO:0016887">
    <property type="term" value="F:ATP hydrolysis activity"/>
    <property type="evidence" value="ECO:0007669"/>
    <property type="project" value="TreeGrafter"/>
</dbReference>
<evidence type="ECO:0000256" key="6">
    <source>
        <dbReference type="ARBA" id="ARBA00022840"/>
    </source>
</evidence>
<dbReference type="GO" id="GO:0009435">
    <property type="term" value="P:NAD+ biosynthetic process"/>
    <property type="evidence" value="ECO:0007669"/>
    <property type="project" value="UniProtKB-UniPathway"/>
</dbReference>
<protein>
    <submittedName>
        <fullName evidence="9">Uncharacterized protein</fullName>
    </submittedName>
</protein>
<dbReference type="InterPro" id="IPR014729">
    <property type="entry name" value="Rossmann-like_a/b/a_fold"/>
</dbReference>
<keyword evidence="2" id="KW-0662">Pyridine nucleotide biosynthesis</keyword>
<dbReference type="GO" id="GO:0005737">
    <property type="term" value="C:cytoplasm"/>
    <property type="evidence" value="ECO:0007669"/>
    <property type="project" value="TreeGrafter"/>
</dbReference>
<dbReference type="InterPro" id="IPR005248">
    <property type="entry name" value="NadD/NMNAT"/>
</dbReference>
<evidence type="ECO:0000256" key="4">
    <source>
        <dbReference type="ARBA" id="ARBA00022695"/>
    </source>
</evidence>
<proteinExistence type="predicted"/>
<evidence type="ECO:0000256" key="2">
    <source>
        <dbReference type="ARBA" id="ARBA00022642"/>
    </source>
</evidence>
<dbReference type="EMBL" id="VXIT01000009">
    <property type="protein sequence ID" value="KAA6410128.1"/>
    <property type="molecule type" value="Genomic_DNA"/>
</dbReference>
<dbReference type="GO" id="GO:0005634">
    <property type="term" value="C:nucleus"/>
    <property type="evidence" value="ECO:0007669"/>
    <property type="project" value="TreeGrafter"/>
</dbReference>
<dbReference type="GO" id="GO:0000309">
    <property type="term" value="F:nicotinamide-nucleotide adenylyltransferase activity"/>
    <property type="evidence" value="ECO:0007669"/>
    <property type="project" value="UniProtKB-EC"/>
</dbReference>
<evidence type="ECO:0000256" key="8">
    <source>
        <dbReference type="ARBA" id="ARBA00049001"/>
    </source>
</evidence>
<dbReference type="UniPathway" id="UPA00253">
    <property type="reaction ID" value="UER00600"/>
</dbReference>
<reference evidence="9 10" key="1">
    <citation type="submission" date="2019-09" db="EMBL/GenBank/DDBJ databases">
        <title>The hologenome of the rock-dwelling lichen Lasallia pustulata.</title>
        <authorList>
            <person name="Greshake Tzovaras B."/>
            <person name="Segers F."/>
            <person name="Bicker A."/>
            <person name="Dal Grande F."/>
            <person name="Otte J."/>
            <person name="Hankeln T."/>
            <person name="Schmitt I."/>
            <person name="Ebersberger I."/>
        </authorList>
    </citation>
    <scope>NUCLEOTIDE SEQUENCE [LARGE SCALE GENOMIC DNA]</scope>
    <source>
        <strain evidence="9">A1-1</strain>
    </source>
</reference>
<dbReference type="Gene3D" id="3.40.50.620">
    <property type="entry name" value="HUPs"/>
    <property type="match status" value="1"/>
</dbReference>
<sequence length="295" mass="32459">MSTPSTKPPMSPLLPTLRTALHSFTSSNSNLRILRSLPSPTPPPPKTLYILDSSFNPPTLAHLRIATSALLDDTHGAIPKRLLLLLATQNADKAPKPASFEHRLAMMTIFASDLLENLKGQQRQAEEGGGEGGIAVDIALTTLPHFHAKSAALASSALYPNPEQVHLIGYDTLTRLLDPKYYPPAHTLAPLTPLFSDHRVRATYRTDDRWGGRGEQRDYLERLRRGEMEKIGGEREWAGRIELVEGRKEGEEAVSSTKVREAVREGDRGMLGKLVTEGVADWILKEGLYTDGDEG</sequence>
<evidence type="ECO:0000256" key="3">
    <source>
        <dbReference type="ARBA" id="ARBA00022679"/>
    </source>
</evidence>
<keyword evidence="7" id="KW-0520">NAD</keyword>
<name>A0A5M8PMC0_9LECA</name>
<evidence type="ECO:0000256" key="5">
    <source>
        <dbReference type="ARBA" id="ARBA00022741"/>
    </source>
</evidence>
<gene>
    <name evidence="9" type="ORF">FRX48_05548</name>
</gene>
<dbReference type="SUPFAM" id="SSF52374">
    <property type="entry name" value="Nucleotidylyl transferase"/>
    <property type="match status" value="1"/>
</dbReference>
<evidence type="ECO:0000313" key="10">
    <source>
        <dbReference type="Proteomes" id="UP000324767"/>
    </source>
</evidence>
<dbReference type="GO" id="GO:0005524">
    <property type="term" value="F:ATP binding"/>
    <property type="evidence" value="ECO:0007669"/>
    <property type="project" value="UniProtKB-KW"/>
</dbReference>
<dbReference type="OrthoDB" id="5591297at2759"/>
<dbReference type="Proteomes" id="UP000324767">
    <property type="component" value="Unassembled WGS sequence"/>
</dbReference>
<organism evidence="9 10">
    <name type="scientific">Lasallia pustulata</name>
    <dbReference type="NCBI Taxonomy" id="136370"/>
    <lineage>
        <taxon>Eukaryota</taxon>
        <taxon>Fungi</taxon>
        <taxon>Dikarya</taxon>
        <taxon>Ascomycota</taxon>
        <taxon>Pezizomycotina</taxon>
        <taxon>Lecanoromycetes</taxon>
        <taxon>OSLEUM clade</taxon>
        <taxon>Umbilicariomycetidae</taxon>
        <taxon>Umbilicariales</taxon>
        <taxon>Umbilicariaceae</taxon>
        <taxon>Lasallia</taxon>
    </lineage>
</organism>
<keyword evidence="5" id="KW-0547">Nucleotide-binding</keyword>
<keyword evidence="6" id="KW-0067">ATP-binding</keyword>
<dbReference type="AlphaFoldDB" id="A0A5M8PMC0"/>
<dbReference type="PANTHER" id="PTHR31285">
    <property type="entry name" value="NICOTINAMIDE MONONUCLEOTIDE ADENYLYLTRANSFERASE"/>
    <property type="match status" value="1"/>
</dbReference>
<dbReference type="PANTHER" id="PTHR31285:SF0">
    <property type="entry name" value="NICOTINAMIDE MONONUCLEOTIDE ADENYLYLTRANSFERASE"/>
    <property type="match status" value="1"/>
</dbReference>
<dbReference type="CDD" id="cd02165">
    <property type="entry name" value="NMNAT"/>
    <property type="match status" value="1"/>
</dbReference>
<keyword evidence="3" id="KW-0808">Transferase</keyword>
<evidence type="ECO:0000313" key="9">
    <source>
        <dbReference type="EMBL" id="KAA6410128.1"/>
    </source>
</evidence>
<comment type="catalytic activity">
    <reaction evidence="8">
        <text>beta-nicotinamide D-ribonucleotide + ATP + H(+) = diphosphate + NAD(+)</text>
        <dbReference type="Rhea" id="RHEA:21360"/>
        <dbReference type="ChEBI" id="CHEBI:14649"/>
        <dbReference type="ChEBI" id="CHEBI:15378"/>
        <dbReference type="ChEBI" id="CHEBI:30616"/>
        <dbReference type="ChEBI" id="CHEBI:33019"/>
        <dbReference type="ChEBI" id="CHEBI:57540"/>
        <dbReference type="EC" id="2.7.7.1"/>
    </reaction>
</comment>
<comment type="caution">
    <text evidence="9">The sequence shown here is derived from an EMBL/GenBank/DDBJ whole genome shotgun (WGS) entry which is preliminary data.</text>
</comment>
<accession>A0A5M8PMC0</accession>
<comment type="pathway">
    <text evidence="1">Cofactor biosynthesis; NAD(+) biosynthesis.</text>
</comment>
<evidence type="ECO:0000256" key="7">
    <source>
        <dbReference type="ARBA" id="ARBA00023027"/>
    </source>
</evidence>
<evidence type="ECO:0000256" key="1">
    <source>
        <dbReference type="ARBA" id="ARBA00004790"/>
    </source>
</evidence>